<dbReference type="AlphaFoldDB" id="A0A931BJ46"/>
<gene>
    <name evidence="2" type="ORF">I2I01_16470</name>
</gene>
<dbReference type="EMBL" id="JADQDP010000003">
    <property type="protein sequence ID" value="MBF9143243.1"/>
    <property type="molecule type" value="Genomic_DNA"/>
</dbReference>
<sequence length="145" mass="16499">MYTISSRKIALEFAAVNLLLLTCSSQLSFPVLCWLMASVNAGILLAFGLARRVYRVQVQPQALVLYTFRFGQYRKECRVPYADLEVTYRKELAGKGIFQRRVRVYERGALRAILAPGFSGWQHDTLDEIVSDLQQHQVKVQADGD</sequence>
<evidence type="ECO:0000313" key="2">
    <source>
        <dbReference type="EMBL" id="MBF9143243.1"/>
    </source>
</evidence>
<protein>
    <submittedName>
        <fullName evidence="2">Uncharacterized protein</fullName>
    </submittedName>
</protein>
<name>A0A931BJ46_9BACT</name>
<feature type="transmembrane region" description="Helical" evidence="1">
    <location>
        <begin position="27"/>
        <end position="50"/>
    </location>
</feature>
<proteinExistence type="predicted"/>
<evidence type="ECO:0000313" key="3">
    <source>
        <dbReference type="Proteomes" id="UP000645610"/>
    </source>
</evidence>
<organism evidence="2 3">
    <name type="scientific">Hymenobacter properus</name>
    <dbReference type="NCBI Taxonomy" id="2791026"/>
    <lineage>
        <taxon>Bacteria</taxon>
        <taxon>Pseudomonadati</taxon>
        <taxon>Bacteroidota</taxon>
        <taxon>Cytophagia</taxon>
        <taxon>Cytophagales</taxon>
        <taxon>Hymenobacteraceae</taxon>
        <taxon>Hymenobacter</taxon>
    </lineage>
</organism>
<evidence type="ECO:0000256" key="1">
    <source>
        <dbReference type="SAM" id="Phobius"/>
    </source>
</evidence>
<keyword evidence="1" id="KW-0472">Membrane</keyword>
<keyword evidence="1" id="KW-0812">Transmembrane</keyword>
<keyword evidence="1" id="KW-1133">Transmembrane helix</keyword>
<dbReference type="RefSeq" id="WP_196287553.1">
    <property type="nucleotide sequence ID" value="NZ_JADQDP010000003.1"/>
</dbReference>
<accession>A0A931BJ46</accession>
<reference evidence="2 3" key="1">
    <citation type="submission" date="2020-11" db="EMBL/GenBank/DDBJ databases">
        <authorList>
            <person name="Kim M.K."/>
        </authorList>
    </citation>
    <scope>NUCLEOTIDE SEQUENCE [LARGE SCALE GENOMIC DNA]</scope>
    <source>
        <strain evidence="2 3">BT439</strain>
    </source>
</reference>
<comment type="caution">
    <text evidence="2">The sequence shown here is derived from an EMBL/GenBank/DDBJ whole genome shotgun (WGS) entry which is preliminary data.</text>
</comment>
<dbReference type="Proteomes" id="UP000645610">
    <property type="component" value="Unassembled WGS sequence"/>
</dbReference>
<keyword evidence="3" id="KW-1185">Reference proteome</keyword>